<dbReference type="InterPro" id="IPR014153">
    <property type="entry name" value="Ds_break_AddB"/>
</dbReference>
<dbReference type="AlphaFoldDB" id="A0A545SNX7"/>
<accession>A0A545SNX7</accession>
<evidence type="ECO:0000259" key="2">
    <source>
        <dbReference type="Pfam" id="PF12705"/>
    </source>
</evidence>
<dbReference type="InterPro" id="IPR038726">
    <property type="entry name" value="PDDEXK_AddAB-type"/>
</dbReference>
<dbReference type="Pfam" id="PF12705">
    <property type="entry name" value="PDDEXK_1"/>
    <property type="match status" value="1"/>
</dbReference>
<reference evidence="3 4" key="1">
    <citation type="submission" date="2019-06" db="EMBL/GenBank/DDBJ databases">
        <title>A novel species of marine bacteria.</title>
        <authorList>
            <person name="Wang Y."/>
        </authorList>
    </citation>
    <scope>NUCLEOTIDE SEQUENCE [LARGE SCALE GENOMIC DNA]</scope>
    <source>
        <strain evidence="3 4">MA1-10</strain>
    </source>
</reference>
<sequence length="981" mass="109238">MFDPTPSARVFGVSLGVDFPKALVHGLRARMRNRPPHEMAQVELFVNSRRMLNRVRDLFDDEAGFVPRLRLITDLAQMSLDDTVPAAVAPLRRQLELHQLILALLEKEPDLAPKSAAFDLAESVAQLMDEMHGEGVNPAALETLDVQDMSEHWARSLRFLSLINPFFDPSAGHAPDVETRQRMVVSKIIEGWQVTPPQHPIVIAGSTGSRGTTALLMQAVANLPQGALILPGFDTDLPKQTWNDLDDALSAEDHPQYRFAALLKRLDLTRGDVQNWTDLPTIATERNKLISLALRPAPVTDQWQIEGRQFEGIAQATEGLTLIEAQKPRDEALAIAALLRRSVDDGISTALITPDRNLTRQVAAALDRWNIEPDDSAGRPLALSAPGRFLRQITVMMSEGPAADRLLALLKHPLTNTGGDARGNHLRWTRDLELQVLRGAASVPDREELTQWALKFEEEPDRAVWVDWVATICLAPPLGNDMPLTELLEHHLELARAIARGPSGDDTGELWNRAAGQMCHEIVSNLAENATFGGELSPLAYRDLFRSILSKGEVRDPNTPHPEVMFWGTLEARVQGADRVILAGLNDGVWPELPGPDPWLNRQMRLQAGLPLPERRVGLSAHDFQQAVASKEVILTRSVKDEDSETVPSRWLNRICNLMAGMSDAGEKALDDMRARGAKWLEFASTIDQPTETIASEKRPSPAPPASSRPRQLSATGVSKLIRDPFAVYADKVLHLRALDPLQRGSDALMRGTVLHDVFEKYVDSPPDDPDPTQEQVRLRDIADQVLADQVPNLATRILWKARIDRIAPWFVGQELQRRAFSRNQANEVWGRVRFEDPEFELVAKADRIDRHQNGSLLIYDYKTGSPPNEKQQKHFDKQLLLEAVIAEIGGFEDIDSASVSMVSYIGLTPQKEVATNLSSADIDTVKEELLSLISAYSDENQGYTSRRAMHMQRFAGDYDHLARFGEWDDSDTPMVTEVGR</sequence>
<organism evidence="3 4">
    <name type="scientific">Aliiroseovarius halocynthiae</name>
    <dbReference type="NCBI Taxonomy" id="985055"/>
    <lineage>
        <taxon>Bacteria</taxon>
        <taxon>Pseudomonadati</taxon>
        <taxon>Pseudomonadota</taxon>
        <taxon>Alphaproteobacteria</taxon>
        <taxon>Rhodobacterales</taxon>
        <taxon>Paracoccaceae</taxon>
        <taxon>Aliiroseovarius</taxon>
    </lineage>
</organism>
<dbReference type="EMBL" id="VICH01000009">
    <property type="protein sequence ID" value="TQV66566.1"/>
    <property type="molecule type" value="Genomic_DNA"/>
</dbReference>
<protein>
    <submittedName>
        <fullName evidence="3">Double-strand break repair protein AddB</fullName>
    </submittedName>
</protein>
<comment type="caution">
    <text evidence="3">The sequence shown here is derived from an EMBL/GenBank/DDBJ whole genome shotgun (WGS) entry which is preliminary data.</text>
</comment>
<evidence type="ECO:0000313" key="3">
    <source>
        <dbReference type="EMBL" id="TQV66566.1"/>
    </source>
</evidence>
<evidence type="ECO:0000313" key="4">
    <source>
        <dbReference type="Proteomes" id="UP000315816"/>
    </source>
</evidence>
<dbReference type="OrthoDB" id="9780606at2"/>
<evidence type="ECO:0000256" key="1">
    <source>
        <dbReference type="SAM" id="MobiDB-lite"/>
    </source>
</evidence>
<dbReference type="InterPro" id="IPR027417">
    <property type="entry name" value="P-loop_NTPase"/>
</dbReference>
<name>A0A545SNX7_9RHOB</name>
<feature type="region of interest" description="Disordered" evidence="1">
    <location>
        <begin position="689"/>
        <end position="714"/>
    </location>
</feature>
<gene>
    <name evidence="3" type="primary">addB</name>
    <name evidence="3" type="ORF">FIL88_12615</name>
</gene>
<dbReference type="NCBIfam" id="TIGR02786">
    <property type="entry name" value="addB_alphas"/>
    <property type="match status" value="1"/>
</dbReference>
<keyword evidence="4" id="KW-1185">Reference proteome</keyword>
<dbReference type="InterPro" id="IPR011604">
    <property type="entry name" value="PDDEXK-like_dom_sf"/>
</dbReference>
<feature type="domain" description="PD-(D/E)XK endonuclease-like" evidence="2">
    <location>
        <begin position="712"/>
        <end position="940"/>
    </location>
</feature>
<dbReference type="RefSeq" id="WP_142854230.1">
    <property type="nucleotide sequence ID" value="NZ_FXWW01000005.1"/>
</dbReference>
<dbReference type="Gene3D" id="3.90.320.10">
    <property type="match status" value="1"/>
</dbReference>
<dbReference type="SUPFAM" id="SSF52540">
    <property type="entry name" value="P-loop containing nucleoside triphosphate hydrolases"/>
    <property type="match status" value="1"/>
</dbReference>
<dbReference type="Proteomes" id="UP000315816">
    <property type="component" value="Unassembled WGS sequence"/>
</dbReference>
<proteinExistence type="predicted"/>